<gene>
    <name evidence="1" type="ORF">SYYSPA8_00200</name>
</gene>
<name>A0ABQ5NQM9_9ACTN</name>
<proteinExistence type="predicted"/>
<reference evidence="1 2" key="1">
    <citation type="submission" date="2022-10" db="EMBL/GenBank/DDBJ databases">
        <title>Draft genome sequence of Streptomyces sp. YSPA8.</title>
        <authorList>
            <person name="Moriuchi R."/>
            <person name="Dohra H."/>
            <person name="Yamamura H."/>
            <person name="Kodani S."/>
        </authorList>
    </citation>
    <scope>NUCLEOTIDE SEQUENCE [LARGE SCALE GENOMIC DNA]</scope>
    <source>
        <strain evidence="1 2">YSPA8</strain>
    </source>
</reference>
<dbReference type="Proteomes" id="UP001291653">
    <property type="component" value="Unassembled WGS sequence"/>
</dbReference>
<keyword evidence="2" id="KW-1185">Reference proteome</keyword>
<evidence type="ECO:0000313" key="2">
    <source>
        <dbReference type="Proteomes" id="UP001291653"/>
    </source>
</evidence>
<dbReference type="RefSeq" id="WP_323444787.1">
    <property type="nucleotide sequence ID" value="NZ_BSBI01000001.1"/>
</dbReference>
<evidence type="ECO:0000313" key="1">
    <source>
        <dbReference type="EMBL" id="GLF92659.1"/>
    </source>
</evidence>
<sequence>MPGPHAAPGPDAVSDRYALRAALRTAGVPDGYYRVEGVHEPAPTPPDFLFLRTNPEGEWETGAYERGTHQVIARHAREADACAHLLRLLLPSP</sequence>
<dbReference type="EMBL" id="BSBI01000001">
    <property type="protein sequence ID" value="GLF92659.1"/>
    <property type="molecule type" value="Genomic_DNA"/>
</dbReference>
<protein>
    <submittedName>
        <fullName evidence="1">Uncharacterized protein</fullName>
    </submittedName>
</protein>
<comment type="caution">
    <text evidence="1">The sequence shown here is derived from an EMBL/GenBank/DDBJ whole genome shotgun (WGS) entry which is preliminary data.</text>
</comment>
<organism evidence="1 2">
    <name type="scientific">Streptomyces yaizuensis</name>
    <dbReference type="NCBI Taxonomy" id="2989713"/>
    <lineage>
        <taxon>Bacteria</taxon>
        <taxon>Bacillati</taxon>
        <taxon>Actinomycetota</taxon>
        <taxon>Actinomycetes</taxon>
        <taxon>Kitasatosporales</taxon>
        <taxon>Streptomycetaceae</taxon>
        <taxon>Streptomyces</taxon>
    </lineage>
</organism>
<accession>A0ABQ5NQM9</accession>